<dbReference type="InterPro" id="IPR036640">
    <property type="entry name" value="ABC1_TM_sf"/>
</dbReference>
<dbReference type="CDD" id="cd03249">
    <property type="entry name" value="ABC_MTABC3_MDL1_MDL2"/>
    <property type="match status" value="2"/>
</dbReference>
<feature type="transmembrane region" description="Helical" evidence="13">
    <location>
        <begin position="790"/>
        <end position="812"/>
    </location>
</feature>
<gene>
    <name evidence="17" type="primary">LOC112287652</name>
    <name evidence="16" type="ORF">PHYPA_001608</name>
</gene>
<dbReference type="PROSITE" id="PS50084">
    <property type="entry name" value="KH_TYPE_1"/>
    <property type="match status" value="1"/>
</dbReference>
<dbReference type="KEGG" id="ppp:112287652"/>
<evidence type="ECO:0000256" key="5">
    <source>
        <dbReference type="ARBA" id="ARBA00022737"/>
    </source>
</evidence>
<organism evidence="16">
    <name type="scientific">Physcomitrium patens</name>
    <name type="common">Spreading-leaved earth moss</name>
    <name type="synonym">Physcomitrella patens</name>
    <dbReference type="NCBI Taxonomy" id="3218"/>
    <lineage>
        <taxon>Eukaryota</taxon>
        <taxon>Viridiplantae</taxon>
        <taxon>Streptophyta</taxon>
        <taxon>Embryophyta</taxon>
        <taxon>Bryophyta</taxon>
        <taxon>Bryophytina</taxon>
        <taxon>Bryopsida</taxon>
        <taxon>Funariidae</taxon>
        <taxon>Funariales</taxon>
        <taxon>Funariaceae</taxon>
        <taxon>Physcomitrium</taxon>
    </lineage>
</organism>
<dbReference type="PANTHER" id="PTHR43394:SF11">
    <property type="entry name" value="ATP-BINDING CASSETTE TRANSPORTER"/>
    <property type="match status" value="1"/>
</dbReference>
<dbReference type="GO" id="GO:0016887">
    <property type="term" value="F:ATP hydrolysis activity"/>
    <property type="evidence" value="ECO:0007669"/>
    <property type="project" value="InterPro"/>
</dbReference>
<dbReference type="EnsemblPlants" id="Pp3c1_34680V3.2">
    <property type="protein sequence ID" value="Pp3c1_34680V3.2"/>
    <property type="gene ID" value="Pp3c1_34680"/>
</dbReference>
<feature type="transmembrane region" description="Helical" evidence="13">
    <location>
        <begin position="895"/>
        <end position="914"/>
    </location>
</feature>
<feature type="compositionally biased region" description="Basic and acidic residues" evidence="12">
    <location>
        <begin position="1"/>
        <end position="27"/>
    </location>
</feature>
<feature type="transmembrane region" description="Helical" evidence="13">
    <location>
        <begin position="313"/>
        <end position="334"/>
    </location>
</feature>
<evidence type="ECO:0000256" key="2">
    <source>
        <dbReference type="ARBA" id="ARBA00007577"/>
    </source>
</evidence>
<keyword evidence="3" id="KW-0813">Transport</keyword>
<dbReference type="FunFam" id="3.40.50.300:FF:000066">
    <property type="entry name" value="ABC transporter B family member 1"/>
    <property type="match status" value="1"/>
</dbReference>
<evidence type="ECO:0000256" key="12">
    <source>
        <dbReference type="SAM" id="MobiDB-lite"/>
    </source>
</evidence>
<dbReference type="Gramene" id="Pp3c1_34680V3.2">
    <property type="protein sequence ID" value="Pp3c1_34680V3.2"/>
    <property type="gene ID" value="Pp3c1_34680"/>
</dbReference>
<feature type="transmembrane region" description="Helical" evidence="13">
    <location>
        <begin position="213"/>
        <end position="231"/>
    </location>
</feature>
<dbReference type="EnsemblPlants" id="Pp3c1_34680V3.1">
    <property type="protein sequence ID" value="Pp3c1_34680V3.1"/>
    <property type="gene ID" value="Pp3c1_34680"/>
</dbReference>
<dbReference type="SUPFAM" id="SSF90123">
    <property type="entry name" value="ABC transporter transmembrane region"/>
    <property type="match status" value="2"/>
</dbReference>
<reference evidence="16 18" key="2">
    <citation type="journal article" date="2018" name="Plant J.">
        <title>The Physcomitrella patens chromosome-scale assembly reveals moss genome structure and evolution.</title>
        <authorList>
            <person name="Lang D."/>
            <person name="Ullrich K.K."/>
            <person name="Murat F."/>
            <person name="Fuchs J."/>
            <person name="Jenkins J."/>
            <person name="Haas F.B."/>
            <person name="Piednoel M."/>
            <person name="Gundlach H."/>
            <person name="Van Bel M."/>
            <person name="Meyberg R."/>
            <person name="Vives C."/>
            <person name="Morata J."/>
            <person name="Symeonidi A."/>
            <person name="Hiss M."/>
            <person name="Muchero W."/>
            <person name="Kamisugi Y."/>
            <person name="Saleh O."/>
            <person name="Blanc G."/>
            <person name="Decker E.L."/>
            <person name="van Gessel N."/>
            <person name="Grimwood J."/>
            <person name="Hayes R.D."/>
            <person name="Graham S.W."/>
            <person name="Gunter L.E."/>
            <person name="McDaniel S.F."/>
            <person name="Hoernstein S.N.W."/>
            <person name="Larsson A."/>
            <person name="Li F.W."/>
            <person name="Perroud P.F."/>
            <person name="Phillips J."/>
            <person name="Ranjan P."/>
            <person name="Rokshar D.S."/>
            <person name="Rothfels C.J."/>
            <person name="Schneider L."/>
            <person name="Shu S."/>
            <person name="Stevenson D.W."/>
            <person name="Thummler F."/>
            <person name="Tillich M."/>
            <person name="Villarreal Aguilar J.C."/>
            <person name="Widiez T."/>
            <person name="Wong G.K."/>
            <person name="Wymore A."/>
            <person name="Zhang Y."/>
            <person name="Zimmer A.D."/>
            <person name="Quatrano R.S."/>
            <person name="Mayer K.F.X."/>
            <person name="Goodstein D."/>
            <person name="Casacuberta J.M."/>
            <person name="Vandepoele K."/>
            <person name="Reski R."/>
            <person name="Cuming A.C."/>
            <person name="Tuskan G.A."/>
            <person name="Maumus F."/>
            <person name="Salse J."/>
            <person name="Schmutz J."/>
            <person name="Rensing S.A."/>
        </authorList>
    </citation>
    <scope>NUCLEOTIDE SEQUENCE [LARGE SCALE GENOMIC DNA]</scope>
    <source>
        <strain evidence="17 18">cv. Gransden 2004</strain>
    </source>
</reference>
<feature type="transmembrane region" description="Helical" evidence="13">
    <location>
        <begin position="237"/>
        <end position="256"/>
    </location>
</feature>
<accession>A0A2K1LAZ2</accession>
<proteinExistence type="inferred from homology"/>
<dbReference type="InterPro" id="IPR003593">
    <property type="entry name" value="AAA+_ATPase"/>
</dbReference>
<evidence type="ECO:0000256" key="8">
    <source>
        <dbReference type="ARBA" id="ARBA00022989"/>
    </source>
</evidence>
<evidence type="ECO:0000256" key="6">
    <source>
        <dbReference type="ARBA" id="ARBA00022741"/>
    </source>
</evidence>
<keyword evidence="10" id="KW-0325">Glycoprotein</keyword>
<dbReference type="GO" id="GO:0042626">
    <property type="term" value="F:ATPase-coupled transmembrane transporter activity"/>
    <property type="evidence" value="ECO:0000318"/>
    <property type="project" value="GO_Central"/>
</dbReference>
<feature type="domain" description="ABC transmembrane type-1" evidence="15">
    <location>
        <begin position="748"/>
        <end position="1035"/>
    </location>
</feature>
<evidence type="ECO:0000313" key="18">
    <source>
        <dbReference type="Proteomes" id="UP000006727"/>
    </source>
</evidence>
<keyword evidence="7" id="KW-0067">ATP-binding</keyword>
<dbReference type="GO" id="GO:0005886">
    <property type="term" value="C:plasma membrane"/>
    <property type="evidence" value="ECO:0007669"/>
    <property type="project" value="UniProtKB-SubCell"/>
</dbReference>
<dbReference type="Gene3D" id="3.40.50.300">
    <property type="entry name" value="P-loop containing nucleotide triphosphate hydrolases"/>
    <property type="match status" value="2"/>
</dbReference>
<dbReference type="OrthoDB" id="6500128at2759"/>
<dbReference type="InterPro" id="IPR027417">
    <property type="entry name" value="P-loop_NTPase"/>
</dbReference>
<dbReference type="GO" id="GO:0003723">
    <property type="term" value="F:RNA binding"/>
    <property type="evidence" value="ECO:0007669"/>
    <property type="project" value="UniProtKB-UniRule"/>
</dbReference>
<evidence type="ECO:0000256" key="13">
    <source>
        <dbReference type="SAM" id="Phobius"/>
    </source>
</evidence>
<evidence type="ECO:0000256" key="7">
    <source>
        <dbReference type="ARBA" id="ARBA00022840"/>
    </source>
</evidence>
<feature type="domain" description="ABC transmembrane type-1" evidence="15">
    <location>
        <begin position="86"/>
        <end position="374"/>
    </location>
</feature>
<dbReference type="GO" id="GO:0016020">
    <property type="term" value="C:membrane"/>
    <property type="evidence" value="ECO:0000318"/>
    <property type="project" value="GO_Central"/>
</dbReference>
<keyword evidence="11" id="KW-0694">RNA-binding</keyword>
<keyword evidence="18" id="KW-1185">Reference proteome</keyword>
<feature type="region of interest" description="Disordered" evidence="12">
    <location>
        <begin position="1"/>
        <end position="33"/>
    </location>
</feature>
<dbReference type="FunFam" id="3.40.50.300:FF:000251">
    <property type="entry name" value="ABC transporter B family member 19"/>
    <property type="match status" value="1"/>
</dbReference>
<evidence type="ECO:0000313" key="16">
    <source>
        <dbReference type="EMBL" id="PNR63183.1"/>
    </source>
</evidence>
<dbReference type="GO" id="GO:0055085">
    <property type="term" value="P:transmembrane transport"/>
    <property type="evidence" value="ECO:0000318"/>
    <property type="project" value="GO_Central"/>
</dbReference>
<feature type="domain" description="ABC transporter" evidence="14">
    <location>
        <begin position="1070"/>
        <end position="1306"/>
    </location>
</feature>
<dbReference type="InterPro" id="IPR039421">
    <property type="entry name" value="Type_1_exporter"/>
</dbReference>
<evidence type="ECO:0000313" key="17">
    <source>
        <dbReference type="EnsemblPlants" id="Pp3c1_34680V3.1"/>
    </source>
</evidence>
<dbReference type="PANTHER" id="PTHR43394">
    <property type="entry name" value="ATP-DEPENDENT PERMEASE MDL1, MITOCHONDRIAL"/>
    <property type="match status" value="1"/>
</dbReference>
<dbReference type="GO" id="GO:0140359">
    <property type="term" value="F:ABC-type transporter activity"/>
    <property type="evidence" value="ECO:0007669"/>
    <property type="project" value="InterPro"/>
</dbReference>
<keyword evidence="8 13" id="KW-1133">Transmembrane helix</keyword>
<dbReference type="PROSITE" id="PS00211">
    <property type="entry name" value="ABC_TRANSPORTER_1"/>
    <property type="match status" value="2"/>
</dbReference>
<dbReference type="GeneID" id="112287652"/>
<dbReference type="InterPro" id="IPR011527">
    <property type="entry name" value="ABC1_TM_dom"/>
</dbReference>
<dbReference type="EMBL" id="ABEU02000001">
    <property type="protein sequence ID" value="PNR63183.1"/>
    <property type="molecule type" value="Genomic_DNA"/>
</dbReference>
<evidence type="ECO:0000256" key="4">
    <source>
        <dbReference type="ARBA" id="ARBA00022692"/>
    </source>
</evidence>
<dbReference type="PROSITE" id="PS50893">
    <property type="entry name" value="ABC_TRANSPORTER_2"/>
    <property type="match status" value="2"/>
</dbReference>
<dbReference type="GO" id="GO:0005524">
    <property type="term" value="F:ATP binding"/>
    <property type="evidence" value="ECO:0007669"/>
    <property type="project" value="UniProtKB-KW"/>
</dbReference>
<feature type="transmembrane region" description="Helical" evidence="13">
    <location>
        <begin position="1009"/>
        <end position="1030"/>
    </location>
</feature>
<reference evidence="17" key="3">
    <citation type="submission" date="2020-12" db="UniProtKB">
        <authorList>
            <consortium name="EnsemblPlants"/>
        </authorList>
    </citation>
    <scope>IDENTIFICATION</scope>
</reference>
<evidence type="ECO:0000256" key="9">
    <source>
        <dbReference type="ARBA" id="ARBA00023136"/>
    </source>
</evidence>
<evidence type="ECO:0000259" key="14">
    <source>
        <dbReference type="PROSITE" id="PS50893"/>
    </source>
</evidence>
<dbReference type="SMART" id="SM00382">
    <property type="entry name" value="AAA"/>
    <property type="match status" value="2"/>
</dbReference>
<dbReference type="Pfam" id="PF00664">
    <property type="entry name" value="ABC_membrane"/>
    <property type="match status" value="2"/>
</dbReference>
<dbReference type="Pfam" id="PF00005">
    <property type="entry name" value="ABC_tran"/>
    <property type="match status" value="2"/>
</dbReference>
<dbReference type="SUPFAM" id="SSF52540">
    <property type="entry name" value="P-loop containing nucleoside triphosphate hydrolases"/>
    <property type="match status" value="2"/>
</dbReference>
<dbReference type="OMA" id="HEVRKIC"/>
<protein>
    <submittedName>
        <fullName evidence="16 17">Uncharacterized protein</fullName>
    </submittedName>
</protein>
<feature type="transmembrane region" description="Helical" evidence="13">
    <location>
        <begin position="975"/>
        <end position="997"/>
    </location>
</feature>
<dbReference type="PaxDb" id="3218-PP1S28_282V6.1"/>
<dbReference type="CDD" id="cd18578">
    <property type="entry name" value="ABC_6TM_Pgp_ABCB1_D2_like"/>
    <property type="match status" value="1"/>
</dbReference>
<dbReference type="InterPro" id="IPR003439">
    <property type="entry name" value="ABC_transporter-like_ATP-bd"/>
</dbReference>
<dbReference type="CDD" id="cd18577">
    <property type="entry name" value="ABC_6TM_Pgp_ABCB1_D1_like"/>
    <property type="match status" value="1"/>
</dbReference>
<feature type="transmembrane region" description="Helical" evidence="13">
    <location>
        <begin position="871"/>
        <end position="888"/>
    </location>
</feature>
<keyword evidence="4 13" id="KW-0812">Transmembrane</keyword>
<dbReference type="Proteomes" id="UP000006727">
    <property type="component" value="Chromosome 1"/>
</dbReference>
<name>A0A2K1LAZ2_PHYPA</name>
<feature type="region of interest" description="Disordered" evidence="12">
    <location>
        <begin position="646"/>
        <end position="680"/>
    </location>
</feature>
<feature type="transmembrane region" description="Helical" evidence="13">
    <location>
        <begin position="130"/>
        <end position="153"/>
    </location>
</feature>
<dbReference type="PROSITE" id="PS50929">
    <property type="entry name" value="ABC_TM1F"/>
    <property type="match status" value="2"/>
</dbReference>
<dbReference type="RefSeq" id="XP_024386662.1">
    <property type="nucleotide sequence ID" value="XM_024530894.2"/>
</dbReference>
<comment type="subcellular location">
    <subcellularLocation>
        <location evidence="1">Cell membrane</location>
        <topology evidence="1">Multi-pass membrane protein</topology>
    </subcellularLocation>
</comment>
<evidence type="ECO:0000256" key="3">
    <source>
        <dbReference type="ARBA" id="ARBA00022448"/>
    </source>
</evidence>
<keyword evidence="6" id="KW-0547">Nucleotide-binding</keyword>
<feature type="domain" description="ABC transporter" evidence="14">
    <location>
        <begin position="408"/>
        <end position="644"/>
    </location>
</feature>
<dbReference type="InterPro" id="IPR017871">
    <property type="entry name" value="ABC_transporter-like_CS"/>
</dbReference>
<evidence type="ECO:0000256" key="10">
    <source>
        <dbReference type="ARBA" id="ARBA00023180"/>
    </source>
</evidence>
<keyword evidence="5" id="KW-0677">Repeat</keyword>
<dbReference type="Gramene" id="Pp3c1_34680V3.1">
    <property type="protein sequence ID" value="Pp3c1_34680V3.1"/>
    <property type="gene ID" value="Pp3c1_34680"/>
</dbReference>
<reference evidence="16 18" key="1">
    <citation type="journal article" date="2008" name="Science">
        <title>The Physcomitrella genome reveals evolutionary insights into the conquest of land by plants.</title>
        <authorList>
            <person name="Rensing S."/>
            <person name="Lang D."/>
            <person name="Zimmer A."/>
            <person name="Terry A."/>
            <person name="Salamov A."/>
            <person name="Shapiro H."/>
            <person name="Nishiyama T."/>
            <person name="Perroud P.-F."/>
            <person name="Lindquist E."/>
            <person name="Kamisugi Y."/>
            <person name="Tanahashi T."/>
            <person name="Sakakibara K."/>
            <person name="Fujita T."/>
            <person name="Oishi K."/>
            <person name="Shin-I T."/>
            <person name="Kuroki Y."/>
            <person name="Toyoda A."/>
            <person name="Suzuki Y."/>
            <person name="Hashimoto A."/>
            <person name="Yamaguchi K."/>
            <person name="Sugano A."/>
            <person name="Kohara Y."/>
            <person name="Fujiyama A."/>
            <person name="Anterola A."/>
            <person name="Aoki S."/>
            <person name="Ashton N."/>
            <person name="Barbazuk W.B."/>
            <person name="Barker E."/>
            <person name="Bennetzen J."/>
            <person name="Bezanilla M."/>
            <person name="Blankenship R."/>
            <person name="Cho S.H."/>
            <person name="Dutcher S."/>
            <person name="Estelle M."/>
            <person name="Fawcett J.A."/>
            <person name="Gundlach H."/>
            <person name="Hanada K."/>
            <person name="Heyl A."/>
            <person name="Hicks K.A."/>
            <person name="Hugh J."/>
            <person name="Lohr M."/>
            <person name="Mayer K."/>
            <person name="Melkozernov A."/>
            <person name="Murata T."/>
            <person name="Nelson D."/>
            <person name="Pils B."/>
            <person name="Prigge M."/>
            <person name="Reiss B."/>
            <person name="Renner T."/>
            <person name="Rombauts S."/>
            <person name="Rushton P."/>
            <person name="Sanderfoot A."/>
            <person name="Schween G."/>
            <person name="Shiu S.-H."/>
            <person name="Stueber K."/>
            <person name="Theodoulou F.L."/>
            <person name="Tu H."/>
            <person name="Van de Peer Y."/>
            <person name="Verrier P.J."/>
            <person name="Waters E."/>
            <person name="Wood A."/>
            <person name="Yang L."/>
            <person name="Cove D."/>
            <person name="Cuming A."/>
            <person name="Hasebe M."/>
            <person name="Lucas S."/>
            <person name="Mishler D.B."/>
            <person name="Reski R."/>
            <person name="Grigoriev I."/>
            <person name="Quatrano R.S."/>
            <person name="Boore J.L."/>
        </authorList>
    </citation>
    <scope>NUCLEOTIDE SEQUENCE [LARGE SCALE GENOMIC DNA]</scope>
    <source>
        <strain evidence="17 18">cv. Gransden 2004</strain>
    </source>
</reference>
<keyword evidence="9 13" id="KW-0472">Membrane</keyword>
<dbReference type="Gene3D" id="1.20.1560.10">
    <property type="entry name" value="ABC transporter type 1, transmembrane domain"/>
    <property type="match status" value="1"/>
</dbReference>
<comment type="similarity">
    <text evidence="2">Belongs to the ABC transporter superfamily. ABCB family. Multidrug resistance exporter (TC 3.A.1.201) subfamily.</text>
</comment>
<evidence type="ECO:0000256" key="11">
    <source>
        <dbReference type="PROSITE-ProRule" id="PRU00117"/>
    </source>
</evidence>
<evidence type="ECO:0000259" key="15">
    <source>
        <dbReference type="PROSITE" id="PS50929"/>
    </source>
</evidence>
<sequence>MSRRDEDDVDRDSVPKQRQLEDNEQHFLTDFPSEGSKLQCVELEQIKSPRQIKNMEAPKNKKEEPPSVPYYKLYSFADSYDVFLIFLGTLGACVHGVAIPVFFIFFGRLINAFGEYADDPETMSTEVSKNALYFLFLAIVVLIAAWLEVACWMHTGERQSARMRVAYLKAMLAQDVGFFDTDATTGETVSRISSDTLLVQDAISEKAGNYVHYMARFISGFAVGFTSVWQLTLVTVAVVPLIAIAGGSYAVVMIGLTSRSQKAYSKAGEIAEEAISQIRTVYSFVGEKKAVKKYSNALETTLQLGKKGGLAKGLGVGCTYGLLFGAWALLLWYAHILVLHNVTNGGEAFTTILNVIISGIALGQAAPNLTTFGKGKAAGYNILSMIAKKPLVNRNRDGSILCQVRGQIQLKNVAFSYPSRPDVQIFQNLCLTIPAGKSAALVGGSGSGKSTVIALIERFYDPSSGEVLLDGFNIKNLELQWLREQIGLVNQEPALFATSILENILYGKDGATIQEIQDAAKAANAHAFIDSLPNGYDTQVGEKGVQLSGGQKQRVAIARAMLKNPSILLLDEATSALDSGSESIVQEALDRLMLGRTTVVVAHRLSTIKNADMIAVLQQGVVVETGTHGELLSQDGAYAQLVKMQEATGQSKMPEASSDQDQVETARISTQRRHSRGSSLSQRLSQRWSLRLSDSFRLGGSFRQVTDPETESWLGEDNEASLVLPKPHPAPSMWRLLKINAPEWPYAVLGSLGAIMTGCETPLFALAISEMLVTFYNPDRDYVEHEVRKICLIFSAATVGTVVIYVLQHYYYGLMGEILTMRVRKMLFSSILTQEVGWFDEESNNSNLVSARLSSDATLVKAAVGDRMSTIVQNFSLVVTAFCISFYLQWKVAGVVLLTFPLLVGAAVGEQLFLKGFGGDLGKAYGRASMVAGEAVGNIRTVAAFCAEDKVLDLFIRELDEPRKRTFLRGQLSGIGYGLSQFFLYSSYGLALWYSSVLVKSSKAHFSEVLKVFMVLIITAFGVAETLALAPDIVKGSAALASVFEILDRKTAIDPDSPLGEEVTRVQGEIELKHVSFAYPQRPDIHIFTNFDLKVKKGRSLALVGQSGSGKSSVIALIQRFYDPLSGAVFVDGIDIRKMRLKSLRRHIGLVSQEPSLFACSIYENILYGKEGASESEVIEAAKTANAHSFISGLPNGYQTEVGERGMQLSGGQKQRVAIARAVLKDPSILLLDEATSALDSQSEKLVQEALDRMMYRRTTVVIAHRLSTIRNVNAIAVIKAGKVVEQGTHSALMANADGAYTQLVKLQHRQTGSDATVNLS</sequence>
<evidence type="ECO:0000256" key="1">
    <source>
        <dbReference type="ARBA" id="ARBA00004651"/>
    </source>
</evidence>
<feature type="transmembrane region" description="Helical" evidence="13">
    <location>
        <begin position="82"/>
        <end position="110"/>
    </location>
</feature>